<gene>
    <name evidence="1" type="primary">53</name>
    <name evidence="1" type="ORF">SEA_VRESIDENCE_53</name>
</gene>
<reference evidence="1" key="1">
    <citation type="submission" date="2024-06" db="EMBL/GenBank/DDBJ databases">
        <authorList>
            <person name="Hatch R.X."/>
            <person name="Arellano O.M."/>
            <person name="Sasaoka A.N."/>
            <person name="Stewart A.S."/>
            <person name="Velarde E.T."/>
            <person name="Garcia Costas A.M."/>
            <person name="Furlong K.P."/>
            <person name="Rudner A.D."/>
            <person name="Beyer A.R."/>
            <person name="Chong R.A."/>
            <person name="Edgington N.P."/>
            <person name="Freise A.C."/>
            <person name="Gibb B.P."/>
            <person name="Klyczek K.K."/>
            <person name="Swerdlow S.J."/>
            <person name="Garlena R.A."/>
            <person name="Russell D.A."/>
            <person name="Jacobs-Sera D."/>
            <person name="Hatfull G.F."/>
        </authorList>
    </citation>
    <scope>NUCLEOTIDE SEQUENCE</scope>
</reference>
<evidence type="ECO:0000313" key="2">
    <source>
        <dbReference type="Proteomes" id="UP001164923"/>
    </source>
</evidence>
<dbReference type="Proteomes" id="UP001164923">
    <property type="component" value="Segment"/>
</dbReference>
<proteinExistence type="predicted"/>
<protein>
    <submittedName>
        <fullName evidence="1">Uncharacterized protein</fullName>
    </submittedName>
</protein>
<accession>A0A9X9P6W4</accession>
<keyword evidence="2" id="KW-1185">Reference proteome</keyword>
<sequence>MIVEFLIGLLDGIAEGWLEYSATRTRRSKGRKPRK</sequence>
<organism evidence="1 2">
    <name type="scientific">Arthrobacter phage VResidence</name>
    <dbReference type="NCBI Taxonomy" id="2927294"/>
    <lineage>
        <taxon>Viruses</taxon>
        <taxon>Duplodnaviria</taxon>
        <taxon>Heunggongvirae</taxon>
        <taxon>Uroviricota</taxon>
        <taxon>Caudoviricetes</taxon>
        <taxon>Casidaviridae</taxon>
        <taxon>Manhattanvirus</taxon>
        <taxon>Manhattanvirus vresidence</taxon>
    </lineage>
</organism>
<evidence type="ECO:0000313" key="1">
    <source>
        <dbReference type="EMBL" id="UYL87657.1"/>
    </source>
</evidence>
<name>A0A9X9P6W4_9CAUD</name>
<dbReference type="EMBL" id="OP434455">
    <property type="protein sequence ID" value="UYL87657.1"/>
    <property type="molecule type" value="Genomic_DNA"/>
</dbReference>